<dbReference type="Proteomes" id="UP001241748">
    <property type="component" value="Unassembled WGS sequence"/>
</dbReference>
<evidence type="ECO:0000313" key="4">
    <source>
        <dbReference type="Proteomes" id="UP001241748"/>
    </source>
</evidence>
<evidence type="ECO:0000259" key="2">
    <source>
        <dbReference type="Pfam" id="PF20774"/>
    </source>
</evidence>
<dbReference type="SUPFAM" id="SSF55486">
    <property type="entry name" value="Metalloproteases ('zincins'), catalytic domain"/>
    <property type="match status" value="1"/>
</dbReference>
<name>A0ABV4YNL0_9BACI</name>
<dbReference type="InterPro" id="IPR012300">
    <property type="entry name" value="Pept_M6_InhA"/>
</dbReference>
<reference evidence="3 4" key="1">
    <citation type="submission" date="2024-05" db="EMBL/GenBank/DDBJ databases">
        <authorList>
            <person name="Venkateswaran K."/>
        </authorList>
    </citation>
    <scope>NUCLEOTIDE SEQUENCE [LARGE SCALE GENOMIC DNA]</scope>
    <source>
        <strain evidence="3 4">179-C4-2-HS</strain>
    </source>
</reference>
<feature type="domain" description="Immune inhibitor A-like metallopeptidase VEG" evidence="2">
    <location>
        <begin position="636"/>
        <end position="797"/>
    </location>
</feature>
<dbReference type="InterPro" id="IPR008757">
    <property type="entry name" value="Peptidase_M6-like_domain"/>
</dbReference>
<gene>
    <name evidence="3" type="ORF">P5G62_004580</name>
</gene>
<protein>
    <submittedName>
        <fullName evidence="3">Immune inhibitor A domain-containing protein</fullName>
    </submittedName>
</protein>
<feature type="domain" description="Peptidase M6-like" evidence="1">
    <location>
        <begin position="144"/>
        <end position="422"/>
    </location>
</feature>
<sequence length="801" mass="86681">MNKYIKTSLSSVMLAGTLFTGFPSIDASSKDAGFVHKAEAASFSSSSSLDLAIVNDERLIESFIKQGLLSKNASEEVKQKFLKNYLELKGKQSKVKESDPLASKVKKAEAEKQSKFKEFNNGLLKGDGNKNGHLKGNPDTVQETEYTGEVREDKVLVLAVEYSDFAHNNIKPEESDNYYKDYPLGHYEDMIFGEDGVKGPNGENFVSMKQFYEQQSGGTYSVDGKAYGWLKVPGTAAFYGADRASGGHDNVTPGGSKKLVADTYAAAKAAGIPLDQYDLEDPHDLDGDGILLEKDGLVDHLMIIHSGVGQEAGGGSLGDNAIWSHRSASFVDPDGLGAGLPGFYDYTMMPEDGATGVFAHEYGHDLGYPDEYDTVYSGTGEAVAYWSIMASGSWAGKIGGTEPTGFSPLAKSYFQSYLGGNWTNDTVELDWNEVTTKGTQVLLDQANSPNGKNAISAKVNLPQKATKINTPATGSFEYWGGQQDEIDTNMVTTVDLTGKTSATLEFDAWYQIEQDWDFAFVQVSEDNGATWKSLSNSNTVSSAVPEAYPTIAPALPGFTGDSKGWTKQAFDLSGYAGKKVQLRFRYITDWGTSEKGFYVDNINVKADGTSVVVDGAETTPAAFTLNGFEKSDGNKYSDHYYLLEWRNHAGVDKGLANIKRGQSLMSYDGGLVVWYVDPTFTDNWTGIHPGEGFVGVVDAHANTDLQWSFADGSDPAQASTRYHIADAAFGLNPTSGLNLDYPGLQTLFGPSQPAVSLFNDSNSFMNTFMPDAGRNIGNFGLKVRVNGQAKDKSVGSIVIYK</sequence>
<comment type="caution">
    <text evidence="3">The sequence shown here is derived from an EMBL/GenBank/DDBJ whole genome shotgun (WGS) entry which is preliminary data.</text>
</comment>
<keyword evidence="4" id="KW-1185">Reference proteome</keyword>
<dbReference type="PANTHER" id="PTHR41775:SF1">
    <property type="entry name" value="PEPTIDASE M6-LIKE DOMAIN-CONTAINING PROTEIN"/>
    <property type="match status" value="1"/>
</dbReference>
<dbReference type="PANTHER" id="PTHR41775">
    <property type="entry name" value="SECRETED PROTEIN-RELATED"/>
    <property type="match status" value="1"/>
</dbReference>
<dbReference type="Pfam" id="PF20773">
    <property type="entry name" value="InhA-like_MAM"/>
    <property type="match status" value="1"/>
</dbReference>
<dbReference type="InterPro" id="IPR048665">
    <property type="entry name" value="InhA-like_VEG"/>
</dbReference>
<proteinExistence type="predicted"/>
<dbReference type="PIRSF" id="PIRSF007519">
    <property type="entry name" value="Protease_InhA"/>
    <property type="match status" value="1"/>
</dbReference>
<evidence type="ECO:0000259" key="1">
    <source>
        <dbReference type="Pfam" id="PF05547"/>
    </source>
</evidence>
<organism evidence="3 4">
    <name type="scientific">Neobacillus driksii</name>
    <dbReference type="NCBI Taxonomy" id="3035913"/>
    <lineage>
        <taxon>Bacteria</taxon>
        <taxon>Bacillati</taxon>
        <taxon>Bacillota</taxon>
        <taxon>Bacilli</taxon>
        <taxon>Bacillales</taxon>
        <taxon>Bacillaceae</taxon>
        <taxon>Neobacillus</taxon>
    </lineage>
</organism>
<evidence type="ECO:0000313" key="3">
    <source>
        <dbReference type="EMBL" id="MFB3166422.1"/>
    </source>
</evidence>
<dbReference type="Pfam" id="PF20774">
    <property type="entry name" value="InhA-like_VEG"/>
    <property type="match status" value="1"/>
</dbReference>
<dbReference type="Gene3D" id="2.60.120.260">
    <property type="entry name" value="Galactose-binding domain-like"/>
    <property type="match status" value="1"/>
</dbReference>
<accession>A0ABV4YNL0</accession>
<dbReference type="Pfam" id="PF05547">
    <property type="entry name" value="Peptidase_M6"/>
    <property type="match status" value="1"/>
</dbReference>
<dbReference type="NCBIfam" id="TIGR03296">
    <property type="entry name" value="M6dom_TIGR03296"/>
    <property type="match status" value="1"/>
</dbReference>
<dbReference type="EMBL" id="JAROBZ020000001">
    <property type="protein sequence ID" value="MFB3166422.1"/>
    <property type="molecule type" value="Genomic_DNA"/>
</dbReference>
<dbReference type="RefSeq" id="WP_306073779.1">
    <property type="nucleotide sequence ID" value="NZ_JAROBZ020000001.1"/>
</dbReference>